<dbReference type="Proteomes" id="UP000184063">
    <property type="component" value="Unassembled WGS sequence"/>
</dbReference>
<organism evidence="2 3">
    <name type="scientific">Aspergillus luchuensis (strain CBS 106.47)</name>
    <dbReference type="NCBI Taxonomy" id="1137211"/>
    <lineage>
        <taxon>Eukaryota</taxon>
        <taxon>Fungi</taxon>
        <taxon>Dikarya</taxon>
        <taxon>Ascomycota</taxon>
        <taxon>Pezizomycotina</taxon>
        <taxon>Eurotiomycetes</taxon>
        <taxon>Eurotiomycetidae</taxon>
        <taxon>Eurotiales</taxon>
        <taxon>Aspergillaceae</taxon>
        <taxon>Aspergillus</taxon>
        <taxon>Aspergillus subgen. Circumdati</taxon>
    </lineage>
</organism>
<name>A0A1M3TZC8_ASPLC</name>
<dbReference type="InterPro" id="IPR011011">
    <property type="entry name" value="Znf_FYVE_PHD"/>
</dbReference>
<evidence type="ECO:0000256" key="1">
    <source>
        <dbReference type="SAM" id="MobiDB-lite"/>
    </source>
</evidence>
<feature type="region of interest" description="Disordered" evidence="1">
    <location>
        <begin position="46"/>
        <end position="65"/>
    </location>
</feature>
<dbReference type="EMBL" id="KV878236">
    <property type="protein sequence ID" value="OJZ92103.1"/>
    <property type="molecule type" value="Genomic_DNA"/>
</dbReference>
<evidence type="ECO:0000313" key="2">
    <source>
        <dbReference type="EMBL" id="OJZ92103.1"/>
    </source>
</evidence>
<reference evidence="3" key="1">
    <citation type="journal article" date="2017" name="Genome Biol.">
        <title>Comparative genomics reveals high biological diversity and specific adaptations in the industrially and medically important fungal genus Aspergillus.</title>
        <authorList>
            <person name="de Vries R.P."/>
            <person name="Riley R."/>
            <person name="Wiebenga A."/>
            <person name="Aguilar-Osorio G."/>
            <person name="Amillis S."/>
            <person name="Uchima C.A."/>
            <person name="Anderluh G."/>
            <person name="Asadollahi M."/>
            <person name="Askin M."/>
            <person name="Barry K."/>
            <person name="Battaglia E."/>
            <person name="Bayram O."/>
            <person name="Benocci T."/>
            <person name="Braus-Stromeyer S.A."/>
            <person name="Caldana C."/>
            <person name="Canovas D."/>
            <person name="Cerqueira G.C."/>
            <person name="Chen F."/>
            <person name="Chen W."/>
            <person name="Choi C."/>
            <person name="Clum A."/>
            <person name="Dos Santos R.A."/>
            <person name="Damasio A.R."/>
            <person name="Diallinas G."/>
            <person name="Emri T."/>
            <person name="Fekete E."/>
            <person name="Flipphi M."/>
            <person name="Freyberg S."/>
            <person name="Gallo A."/>
            <person name="Gournas C."/>
            <person name="Habgood R."/>
            <person name="Hainaut M."/>
            <person name="Harispe M.L."/>
            <person name="Henrissat B."/>
            <person name="Hilden K.S."/>
            <person name="Hope R."/>
            <person name="Hossain A."/>
            <person name="Karabika E."/>
            <person name="Karaffa L."/>
            <person name="Karanyi Z."/>
            <person name="Krasevec N."/>
            <person name="Kuo A."/>
            <person name="Kusch H."/>
            <person name="LaButti K."/>
            <person name="Lagendijk E.L."/>
            <person name="Lapidus A."/>
            <person name="Levasseur A."/>
            <person name="Lindquist E."/>
            <person name="Lipzen A."/>
            <person name="Logrieco A.F."/>
            <person name="MacCabe A."/>
            <person name="Maekelae M.R."/>
            <person name="Malavazi I."/>
            <person name="Melin P."/>
            <person name="Meyer V."/>
            <person name="Mielnichuk N."/>
            <person name="Miskei M."/>
            <person name="Molnar A.P."/>
            <person name="Mule G."/>
            <person name="Ngan C.Y."/>
            <person name="Orejas M."/>
            <person name="Orosz E."/>
            <person name="Ouedraogo J.P."/>
            <person name="Overkamp K.M."/>
            <person name="Park H.-S."/>
            <person name="Perrone G."/>
            <person name="Piumi F."/>
            <person name="Punt P.J."/>
            <person name="Ram A.F."/>
            <person name="Ramon A."/>
            <person name="Rauscher S."/>
            <person name="Record E."/>
            <person name="Riano-Pachon D.M."/>
            <person name="Robert V."/>
            <person name="Roehrig J."/>
            <person name="Ruller R."/>
            <person name="Salamov A."/>
            <person name="Salih N.S."/>
            <person name="Samson R.A."/>
            <person name="Sandor E."/>
            <person name="Sanguinetti M."/>
            <person name="Schuetze T."/>
            <person name="Sepcic K."/>
            <person name="Shelest E."/>
            <person name="Sherlock G."/>
            <person name="Sophianopoulou V."/>
            <person name="Squina F.M."/>
            <person name="Sun H."/>
            <person name="Susca A."/>
            <person name="Todd R.B."/>
            <person name="Tsang A."/>
            <person name="Unkles S.E."/>
            <person name="van de Wiele N."/>
            <person name="van Rossen-Uffink D."/>
            <person name="Oliveira J.V."/>
            <person name="Vesth T.C."/>
            <person name="Visser J."/>
            <person name="Yu J.-H."/>
            <person name="Zhou M."/>
            <person name="Andersen M.R."/>
            <person name="Archer D.B."/>
            <person name="Baker S.E."/>
            <person name="Benoit I."/>
            <person name="Brakhage A.A."/>
            <person name="Braus G.H."/>
            <person name="Fischer R."/>
            <person name="Frisvad J.C."/>
            <person name="Goldman G.H."/>
            <person name="Houbraken J."/>
            <person name="Oakley B."/>
            <person name="Pocsi I."/>
            <person name="Scazzocchio C."/>
            <person name="Seiboth B."/>
            <person name="vanKuyk P.A."/>
            <person name="Wortman J."/>
            <person name="Dyer P.S."/>
            <person name="Grigoriev I.V."/>
        </authorList>
    </citation>
    <scope>NUCLEOTIDE SEQUENCE [LARGE SCALE GENOMIC DNA]</scope>
    <source>
        <strain evidence="3">CBS 106.47</strain>
    </source>
</reference>
<dbReference type="Gene3D" id="3.30.40.10">
    <property type="entry name" value="Zinc/RING finger domain, C3HC4 (zinc finger)"/>
    <property type="match status" value="1"/>
</dbReference>
<evidence type="ECO:0000313" key="3">
    <source>
        <dbReference type="Proteomes" id="UP000184063"/>
    </source>
</evidence>
<dbReference type="InterPro" id="IPR013083">
    <property type="entry name" value="Znf_RING/FYVE/PHD"/>
</dbReference>
<evidence type="ECO:0008006" key="4">
    <source>
        <dbReference type="Google" id="ProtNLM"/>
    </source>
</evidence>
<protein>
    <recommendedName>
        <fullName evidence="4">Zinc finger PHD-type domain-containing protein</fullName>
    </recommendedName>
</protein>
<accession>A0A1M3TZC8</accession>
<sequence>MSSESCSHWLHTKCVGLERANLPSVYVCIFCAQTPTRKNHRVRVPVGASGHAPTSPLAHKSYRFR</sequence>
<dbReference type="VEuPathDB" id="FungiDB:ASPFODRAFT_66566"/>
<dbReference type="AlphaFoldDB" id="A0A1M3TZC8"/>
<proteinExistence type="predicted"/>
<dbReference type="SUPFAM" id="SSF57903">
    <property type="entry name" value="FYVE/PHD zinc finger"/>
    <property type="match status" value="1"/>
</dbReference>
<gene>
    <name evidence="2" type="ORF">ASPFODRAFT_66566</name>
</gene>